<dbReference type="AlphaFoldDB" id="A0A1U8AEJ0"/>
<evidence type="ECO:0000256" key="1">
    <source>
        <dbReference type="SAM" id="MobiDB-lite"/>
    </source>
</evidence>
<name>A0A1U8AEJ0_NELNU</name>
<organism evidence="3 4">
    <name type="scientific">Nelumbo nucifera</name>
    <name type="common">Sacred lotus</name>
    <dbReference type="NCBI Taxonomy" id="4432"/>
    <lineage>
        <taxon>Eukaryota</taxon>
        <taxon>Viridiplantae</taxon>
        <taxon>Streptophyta</taxon>
        <taxon>Embryophyta</taxon>
        <taxon>Tracheophyta</taxon>
        <taxon>Spermatophyta</taxon>
        <taxon>Magnoliopsida</taxon>
        <taxon>Proteales</taxon>
        <taxon>Nelumbonaceae</taxon>
        <taxon>Nelumbo</taxon>
    </lineage>
</organism>
<evidence type="ECO:0000313" key="4">
    <source>
        <dbReference type="RefSeq" id="XP_010265396.1"/>
    </source>
</evidence>
<accession>A0A1U8AEJ0</accession>
<dbReference type="KEGG" id="nnu:104603151"/>
<dbReference type="eggNOG" id="ENOG502SE12">
    <property type="taxonomic scope" value="Eukaryota"/>
</dbReference>
<dbReference type="Proteomes" id="UP000189703">
    <property type="component" value="Unplaced"/>
</dbReference>
<keyword evidence="2" id="KW-0732">Signal</keyword>
<feature type="signal peptide" evidence="2">
    <location>
        <begin position="1"/>
        <end position="16"/>
    </location>
</feature>
<keyword evidence="3" id="KW-1185">Reference proteome</keyword>
<protein>
    <submittedName>
        <fullName evidence="4">Uncharacterized protein LOC104603151</fullName>
    </submittedName>
</protein>
<feature type="chain" id="PRO_5010580885" evidence="2">
    <location>
        <begin position="17"/>
        <end position="107"/>
    </location>
</feature>
<sequence>MKAICIIFFCFLTAAALYLSSMSSSHDSSSSSVERWLAGKRHRKELSTSMSDKRDEDWKMKVVNKENIQEGSTERDCRGDDDGDELVYHVDYHGVTTHPTPTSPKHP</sequence>
<dbReference type="InParanoid" id="A0A1U8AEJ0"/>
<feature type="compositionally biased region" description="Low complexity" evidence="1">
    <location>
        <begin position="23"/>
        <end position="32"/>
    </location>
</feature>
<dbReference type="OMA" id="GSTERDC"/>
<evidence type="ECO:0000313" key="3">
    <source>
        <dbReference type="Proteomes" id="UP000189703"/>
    </source>
</evidence>
<dbReference type="GeneID" id="104603151"/>
<proteinExistence type="predicted"/>
<dbReference type="RefSeq" id="XP_010265396.1">
    <property type="nucleotide sequence ID" value="XM_010267094.2"/>
</dbReference>
<gene>
    <name evidence="4" type="primary">LOC104603151</name>
</gene>
<reference evidence="4" key="1">
    <citation type="submission" date="2025-08" db="UniProtKB">
        <authorList>
            <consortium name="RefSeq"/>
        </authorList>
    </citation>
    <scope>IDENTIFICATION</scope>
</reference>
<evidence type="ECO:0000256" key="2">
    <source>
        <dbReference type="SAM" id="SignalP"/>
    </source>
</evidence>
<feature type="region of interest" description="Disordered" evidence="1">
    <location>
        <begin position="23"/>
        <end position="52"/>
    </location>
</feature>